<keyword evidence="5" id="KW-0547">Nucleotide-binding</keyword>
<dbReference type="EMBL" id="BAAAEN010000001">
    <property type="protein sequence ID" value="GAA0491091.1"/>
    <property type="molecule type" value="Genomic_DNA"/>
</dbReference>
<comment type="caution">
    <text evidence="9">The sequence shown here is derived from an EMBL/GenBank/DDBJ whole genome shotgun (WGS) entry which is preliminary data.</text>
</comment>
<accession>A0ABN1B675</accession>
<evidence type="ECO:0000256" key="6">
    <source>
        <dbReference type="ARBA" id="ARBA00022840"/>
    </source>
</evidence>
<protein>
    <submittedName>
        <fullName evidence="9">ABC transporter ATP-binding protein</fullName>
    </submittedName>
</protein>
<dbReference type="Proteomes" id="UP001501706">
    <property type="component" value="Unassembled WGS sequence"/>
</dbReference>
<keyword evidence="7" id="KW-0472">Membrane</keyword>
<dbReference type="Gene3D" id="3.40.50.300">
    <property type="entry name" value="P-loop containing nucleotide triphosphate hydrolases"/>
    <property type="match status" value="1"/>
</dbReference>
<evidence type="ECO:0000313" key="9">
    <source>
        <dbReference type="EMBL" id="GAA0491091.1"/>
    </source>
</evidence>
<dbReference type="PROSITE" id="PS00211">
    <property type="entry name" value="ABC_TRANSPORTER_1"/>
    <property type="match status" value="1"/>
</dbReference>
<keyword evidence="10" id="KW-1185">Reference proteome</keyword>
<evidence type="ECO:0000256" key="3">
    <source>
        <dbReference type="ARBA" id="ARBA00022448"/>
    </source>
</evidence>
<evidence type="ECO:0000256" key="2">
    <source>
        <dbReference type="ARBA" id="ARBA00005417"/>
    </source>
</evidence>
<dbReference type="InterPro" id="IPR027417">
    <property type="entry name" value="P-loop_NTPase"/>
</dbReference>
<dbReference type="PANTHER" id="PTHR42788">
    <property type="entry name" value="TAURINE IMPORT ATP-BINDING PROTEIN-RELATED"/>
    <property type="match status" value="1"/>
</dbReference>
<dbReference type="InterPro" id="IPR050166">
    <property type="entry name" value="ABC_transporter_ATP-bind"/>
</dbReference>
<gene>
    <name evidence="9" type="ORF">GCM10009097_03350</name>
</gene>
<keyword evidence="6 9" id="KW-0067">ATP-binding</keyword>
<evidence type="ECO:0000256" key="7">
    <source>
        <dbReference type="ARBA" id="ARBA00023136"/>
    </source>
</evidence>
<dbReference type="SMART" id="SM00382">
    <property type="entry name" value="AAA"/>
    <property type="match status" value="1"/>
</dbReference>
<name>A0ABN1B675_9BURK</name>
<reference evidence="9 10" key="1">
    <citation type="journal article" date="2019" name="Int. J. Syst. Evol. Microbiol.">
        <title>The Global Catalogue of Microorganisms (GCM) 10K type strain sequencing project: providing services to taxonomists for standard genome sequencing and annotation.</title>
        <authorList>
            <consortium name="The Broad Institute Genomics Platform"/>
            <consortium name="The Broad Institute Genome Sequencing Center for Infectious Disease"/>
            <person name="Wu L."/>
            <person name="Ma J."/>
        </authorList>
    </citation>
    <scope>NUCLEOTIDE SEQUENCE [LARGE SCALE GENOMIC DNA]</scope>
    <source>
        <strain evidence="9 10">JCM 14330</strain>
    </source>
</reference>
<dbReference type="InterPro" id="IPR017871">
    <property type="entry name" value="ABC_transporter-like_CS"/>
</dbReference>
<feature type="domain" description="ABC transporter" evidence="8">
    <location>
        <begin position="4"/>
        <end position="249"/>
    </location>
</feature>
<organism evidence="9 10">
    <name type="scientific">Pigmentiphaga daeguensis</name>
    <dbReference type="NCBI Taxonomy" id="414049"/>
    <lineage>
        <taxon>Bacteria</taxon>
        <taxon>Pseudomonadati</taxon>
        <taxon>Pseudomonadota</taxon>
        <taxon>Betaproteobacteria</taxon>
        <taxon>Burkholderiales</taxon>
        <taxon>Alcaligenaceae</taxon>
        <taxon>Pigmentiphaga</taxon>
    </lineage>
</organism>
<comment type="similarity">
    <text evidence="2">Belongs to the ABC transporter superfamily.</text>
</comment>
<dbReference type="InterPro" id="IPR003593">
    <property type="entry name" value="AAA+_ATPase"/>
</dbReference>
<dbReference type="PANTHER" id="PTHR42788:SF7">
    <property type="entry name" value="NITRATE ABC TRANSPORTER ATP-BINDING PROTEIN"/>
    <property type="match status" value="1"/>
</dbReference>
<dbReference type="Pfam" id="PF00005">
    <property type="entry name" value="ABC_tran"/>
    <property type="match status" value="1"/>
</dbReference>
<evidence type="ECO:0000256" key="5">
    <source>
        <dbReference type="ARBA" id="ARBA00022741"/>
    </source>
</evidence>
<dbReference type="InterPro" id="IPR003439">
    <property type="entry name" value="ABC_transporter-like_ATP-bd"/>
</dbReference>
<sequence length="261" mass="28734">MIELAAVDVVFYPGTPDERIALDRLDLALENGSFCVVVGTNGAGKSTLLNVLAGAVRPRAGRTVIDGTDVSSWPVHRRAQWVSRVFQDPMVGTAPALSIEENLAFAAMRGRRRGLRMALNPRNRAHFRDELARFGLGLENRMGAPAGLLSGGQRQVLALLMAALNRPRILLLDEHTAALDPRTAQLVMQATRRIVAEQRLTTLMITHNMAHALDYGDRLLMMECGRIKLDIGRDEKPRLTINDLVQRFGQADDQILLQASA</sequence>
<evidence type="ECO:0000256" key="1">
    <source>
        <dbReference type="ARBA" id="ARBA00004202"/>
    </source>
</evidence>
<evidence type="ECO:0000256" key="4">
    <source>
        <dbReference type="ARBA" id="ARBA00022475"/>
    </source>
</evidence>
<comment type="subcellular location">
    <subcellularLocation>
        <location evidence="1">Cell membrane</location>
        <topology evidence="1">Peripheral membrane protein</topology>
    </subcellularLocation>
</comment>
<evidence type="ECO:0000313" key="10">
    <source>
        <dbReference type="Proteomes" id="UP001501706"/>
    </source>
</evidence>
<keyword evidence="3" id="KW-0813">Transport</keyword>
<dbReference type="PROSITE" id="PS50893">
    <property type="entry name" value="ABC_TRANSPORTER_2"/>
    <property type="match status" value="1"/>
</dbReference>
<dbReference type="RefSeq" id="WP_087840067.1">
    <property type="nucleotide sequence ID" value="NZ_BAAAEN010000001.1"/>
</dbReference>
<dbReference type="GO" id="GO:0005524">
    <property type="term" value="F:ATP binding"/>
    <property type="evidence" value="ECO:0007669"/>
    <property type="project" value="UniProtKB-KW"/>
</dbReference>
<proteinExistence type="inferred from homology"/>
<keyword evidence="4" id="KW-1003">Cell membrane</keyword>
<evidence type="ECO:0000259" key="8">
    <source>
        <dbReference type="PROSITE" id="PS50893"/>
    </source>
</evidence>
<dbReference type="SUPFAM" id="SSF52540">
    <property type="entry name" value="P-loop containing nucleoside triphosphate hydrolases"/>
    <property type="match status" value="1"/>
</dbReference>